<comment type="similarity">
    <text evidence="6">Belongs to the ABC-4 integral membrane protein family.</text>
</comment>
<name>A0A1D8B3V0_9ACTO</name>
<feature type="transmembrane region" description="Helical" evidence="7">
    <location>
        <begin position="345"/>
        <end position="368"/>
    </location>
</feature>
<evidence type="ECO:0000256" key="7">
    <source>
        <dbReference type="SAM" id="Phobius"/>
    </source>
</evidence>
<evidence type="ECO:0000313" key="10">
    <source>
        <dbReference type="EMBL" id="AOS47821.1"/>
    </source>
</evidence>
<evidence type="ECO:0000256" key="6">
    <source>
        <dbReference type="ARBA" id="ARBA00038076"/>
    </source>
</evidence>
<proteinExistence type="inferred from homology"/>
<dbReference type="InterPro" id="IPR025857">
    <property type="entry name" value="MacB_PCD"/>
</dbReference>
<dbReference type="OrthoDB" id="9770036at2"/>
<protein>
    <submittedName>
        <fullName evidence="10">ABC transporter permease</fullName>
    </submittedName>
</protein>
<feature type="domain" description="MacB-like periplasmic core" evidence="9">
    <location>
        <begin position="19"/>
        <end position="232"/>
    </location>
</feature>
<dbReference type="GO" id="GO:0022857">
    <property type="term" value="F:transmembrane transporter activity"/>
    <property type="evidence" value="ECO:0007669"/>
    <property type="project" value="TreeGrafter"/>
</dbReference>
<keyword evidence="11" id="KW-1185">Reference proteome</keyword>
<evidence type="ECO:0000313" key="11">
    <source>
        <dbReference type="Proteomes" id="UP000095214"/>
    </source>
</evidence>
<dbReference type="EMBL" id="CP017298">
    <property type="protein sequence ID" value="AOS47821.1"/>
    <property type="molecule type" value="Genomic_DNA"/>
</dbReference>
<evidence type="ECO:0000259" key="9">
    <source>
        <dbReference type="Pfam" id="PF12704"/>
    </source>
</evidence>
<evidence type="ECO:0000256" key="1">
    <source>
        <dbReference type="ARBA" id="ARBA00004651"/>
    </source>
</evidence>
<feature type="transmembrane region" description="Helical" evidence="7">
    <location>
        <begin position="300"/>
        <end position="325"/>
    </location>
</feature>
<dbReference type="RefSeq" id="WP_009744362.1">
    <property type="nucleotide sequence ID" value="NZ_CP017298.1"/>
</dbReference>
<feature type="transmembrane region" description="Helical" evidence="7">
    <location>
        <begin position="374"/>
        <end position="407"/>
    </location>
</feature>
<dbReference type="PANTHER" id="PTHR30572">
    <property type="entry name" value="MEMBRANE COMPONENT OF TRANSPORTER-RELATED"/>
    <property type="match status" value="1"/>
</dbReference>
<dbReference type="PROSITE" id="PS51257">
    <property type="entry name" value="PROKAR_LIPOPROTEIN"/>
    <property type="match status" value="1"/>
</dbReference>
<evidence type="ECO:0000256" key="4">
    <source>
        <dbReference type="ARBA" id="ARBA00022989"/>
    </source>
</evidence>
<reference evidence="10 11" key="1">
    <citation type="submission" date="2016-09" db="EMBL/GenBank/DDBJ databases">
        <title>Complete genome sequence of Actinomyces hongkongensis HKU8.</title>
        <authorList>
            <person name="Gao Y.-X."/>
            <person name="Zhou Y.-Y."/>
            <person name="Xie Y."/>
            <person name="Wang M."/>
            <person name="Wang S.-J."/>
            <person name="Shen S.-G."/>
        </authorList>
    </citation>
    <scope>NUCLEOTIDE SEQUENCE [LARGE SCALE GENOMIC DNA]</scope>
    <source>
        <strain evidence="10 11">HKU8</strain>
    </source>
</reference>
<keyword evidence="5 7" id="KW-0472">Membrane</keyword>
<dbReference type="InterPro" id="IPR050250">
    <property type="entry name" value="Macrolide_Exporter_MacB"/>
</dbReference>
<dbReference type="Pfam" id="PF02687">
    <property type="entry name" value="FtsX"/>
    <property type="match status" value="1"/>
</dbReference>
<evidence type="ECO:0000256" key="3">
    <source>
        <dbReference type="ARBA" id="ARBA00022692"/>
    </source>
</evidence>
<dbReference type="AlphaFoldDB" id="A0A1D8B3V0"/>
<sequence length="425" mass="44681">MFFRMLKGALTRRGNRHAMIALTVALGACVATSMLSVMFNVGDKVNQELKSYGANIVVRPQGAAVLQDLYSTQGPAQQQAYLREDELVKIKTIFWTYNILDFAPLLPTTATGADGGAVTVTGTWFSHRLDLPTEESVQTGLDKLRGWWSIEGSWPDDSDEAGAVVGSAYASAHGVRVGDTISLTGPSAARDVVVRGVFTAGDDSDHAVYAQLGLVQELLGRQGAVGSVEVSALTTPDNDLARKAAKNPKSLSVSEKETWYCTAYVSSIAYQIEEVMTDSVARPVRQVAQSEGSILEKTQLLMVLVTALALVASALAIANLVTAGVMERSSEIGLMKAVGAKGKSIIGLFLTETIVVGLAGGVLGYGAGLALAQIIGYTVFGSAIAFAPVVVALVAVLVVLVVLGASIPAIRYLLRLNAAEVLHGR</sequence>
<comment type="subcellular location">
    <subcellularLocation>
        <location evidence="1">Cell membrane</location>
        <topology evidence="1">Multi-pass membrane protein</topology>
    </subcellularLocation>
</comment>
<dbReference type="GO" id="GO:0005886">
    <property type="term" value="C:plasma membrane"/>
    <property type="evidence" value="ECO:0007669"/>
    <property type="project" value="UniProtKB-SubCell"/>
</dbReference>
<feature type="domain" description="ABC3 transporter permease C-terminal" evidence="8">
    <location>
        <begin position="304"/>
        <end position="417"/>
    </location>
</feature>
<keyword evidence="2" id="KW-1003">Cell membrane</keyword>
<organism evidence="10 11">
    <name type="scientific">Pauljensenia hongkongensis</name>
    <dbReference type="NCBI Taxonomy" id="178339"/>
    <lineage>
        <taxon>Bacteria</taxon>
        <taxon>Bacillati</taxon>
        <taxon>Actinomycetota</taxon>
        <taxon>Actinomycetes</taxon>
        <taxon>Actinomycetales</taxon>
        <taxon>Actinomycetaceae</taxon>
        <taxon>Pauljensenia</taxon>
    </lineage>
</organism>
<accession>A0A1D8B3V0</accession>
<keyword evidence="3 7" id="KW-0812">Transmembrane</keyword>
<dbReference type="KEGG" id="phon:BH719_08180"/>
<dbReference type="InterPro" id="IPR003838">
    <property type="entry name" value="ABC3_permease_C"/>
</dbReference>
<dbReference type="Proteomes" id="UP000095214">
    <property type="component" value="Chromosome"/>
</dbReference>
<evidence type="ECO:0000256" key="5">
    <source>
        <dbReference type="ARBA" id="ARBA00023136"/>
    </source>
</evidence>
<gene>
    <name evidence="10" type="ORF">BH719_08180</name>
</gene>
<dbReference type="PANTHER" id="PTHR30572:SF4">
    <property type="entry name" value="ABC TRANSPORTER PERMEASE YTRF"/>
    <property type="match status" value="1"/>
</dbReference>
<dbReference type="STRING" id="178339.BH719_08180"/>
<evidence type="ECO:0000259" key="8">
    <source>
        <dbReference type="Pfam" id="PF02687"/>
    </source>
</evidence>
<keyword evidence="4 7" id="KW-1133">Transmembrane helix</keyword>
<evidence type="ECO:0000256" key="2">
    <source>
        <dbReference type="ARBA" id="ARBA00022475"/>
    </source>
</evidence>
<dbReference type="Pfam" id="PF12704">
    <property type="entry name" value="MacB_PCD"/>
    <property type="match status" value="1"/>
</dbReference>